<organism evidence="8 9">
    <name type="scientific">Aureibaculum algae</name>
    <dbReference type="NCBI Taxonomy" id="2584122"/>
    <lineage>
        <taxon>Bacteria</taxon>
        <taxon>Pseudomonadati</taxon>
        <taxon>Bacteroidota</taxon>
        <taxon>Flavobacteriia</taxon>
        <taxon>Flavobacteriales</taxon>
        <taxon>Flavobacteriaceae</taxon>
        <taxon>Aureibaculum</taxon>
    </lineage>
</organism>
<dbReference type="InterPro" id="IPR006665">
    <property type="entry name" value="OmpA-like"/>
</dbReference>
<feature type="region of interest" description="Disordered" evidence="5">
    <location>
        <begin position="40"/>
        <end position="97"/>
    </location>
</feature>
<keyword evidence="3" id="KW-0998">Cell outer membrane</keyword>
<dbReference type="InterPro" id="IPR050330">
    <property type="entry name" value="Bact_OuterMem_StrucFunc"/>
</dbReference>
<name>A0A5B7TWK9_9FLAO</name>
<dbReference type="Pfam" id="PF00691">
    <property type="entry name" value="OmpA"/>
    <property type="match status" value="1"/>
</dbReference>
<dbReference type="InterPro" id="IPR036737">
    <property type="entry name" value="OmpA-like_sf"/>
</dbReference>
<evidence type="ECO:0000256" key="1">
    <source>
        <dbReference type="ARBA" id="ARBA00004442"/>
    </source>
</evidence>
<reference evidence="8 9" key="1">
    <citation type="submission" date="2019-05" db="EMBL/GenBank/DDBJ databases">
        <title>Algicella ahnfeltiae gen. nov., sp. nov., a novel marine bacterium of the family Flavobacteriaceae isolated from a red alga.</title>
        <authorList>
            <person name="Nedashkovskaya O.I."/>
            <person name="Kukhlevskiy A.D."/>
            <person name="Kim S.-G."/>
            <person name="Zhukova N.V."/>
            <person name="Mikhailov V.V."/>
        </authorList>
    </citation>
    <scope>NUCLEOTIDE SEQUENCE [LARGE SCALE GENOMIC DNA]</scope>
    <source>
        <strain evidence="8 9">10Alg115</strain>
    </source>
</reference>
<feature type="signal peptide" evidence="6">
    <location>
        <begin position="1"/>
        <end position="22"/>
    </location>
</feature>
<proteinExistence type="predicted"/>
<feature type="compositionally biased region" description="Basic residues" evidence="5">
    <location>
        <begin position="64"/>
        <end position="75"/>
    </location>
</feature>
<dbReference type="PRINTS" id="PR01021">
    <property type="entry name" value="OMPADOMAIN"/>
</dbReference>
<keyword evidence="6" id="KW-0732">Signal</keyword>
<feature type="region of interest" description="Disordered" evidence="5">
    <location>
        <begin position="399"/>
        <end position="421"/>
    </location>
</feature>
<evidence type="ECO:0000256" key="6">
    <source>
        <dbReference type="SAM" id="SignalP"/>
    </source>
</evidence>
<protein>
    <submittedName>
        <fullName evidence="8">OmpA family protein</fullName>
    </submittedName>
</protein>
<dbReference type="CDD" id="cd07185">
    <property type="entry name" value="OmpA_C-like"/>
    <property type="match status" value="1"/>
</dbReference>
<feature type="compositionally biased region" description="Basic and acidic residues" evidence="5">
    <location>
        <begin position="40"/>
        <end position="56"/>
    </location>
</feature>
<evidence type="ECO:0000256" key="4">
    <source>
        <dbReference type="PROSITE-ProRule" id="PRU00473"/>
    </source>
</evidence>
<feature type="compositionally biased region" description="Basic and acidic residues" evidence="5">
    <location>
        <begin position="399"/>
        <end position="417"/>
    </location>
</feature>
<gene>
    <name evidence="8" type="ORF">FF125_15145</name>
</gene>
<dbReference type="EMBL" id="CP040749">
    <property type="protein sequence ID" value="QCX39714.1"/>
    <property type="molecule type" value="Genomic_DNA"/>
</dbReference>
<dbReference type="Gene3D" id="3.30.1330.60">
    <property type="entry name" value="OmpA-like domain"/>
    <property type="match status" value="1"/>
</dbReference>
<feature type="chain" id="PRO_5022712914" evidence="6">
    <location>
        <begin position="23"/>
        <end position="430"/>
    </location>
</feature>
<feature type="domain" description="OmpA-like" evidence="7">
    <location>
        <begin position="315"/>
        <end position="430"/>
    </location>
</feature>
<keyword evidence="2 4" id="KW-0472">Membrane</keyword>
<dbReference type="GO" id="GO:0009279">
    <property type="term" value="C:cell outer membrane"/>
    <property type="evidence" value="ECO:0007669"/>
    <property type="project" value="UniProtKB-SubCell"/>
</dbReference>
<dbReference type="OrthoDB" id="9800869at2"/>
<dbReference type="PANTHER" id="PTHR30329:SF21">
    <property type="entry name" value="LIPOPROTEIN YIAD-RELATED"/>
    <property type="match status" value="1"/>
</dbReference>
<evidence type="ECO:0000313" key="8">
    <source>
        <dbReference type="EMBL" id="QCX39714.1"/>
    </source>
</evidence>
<dbReference type="PROSITE" id="PS51123">
    <property type="entry name" value="OMPA_2"/>
    <property type="match status" value="1"/>
</dbReference>
<evidence type="ECO:0000256" key="3">
    <source>
        <dbReference type="ARBA" id="ARBA00023237"/>
    </source>
</evidence>
<comment type="subcellular location">
    <subcellularLocation>
        <location evidence="1">Cell outer membrane</location>
    </subcellularLocation>
</comment>
<dbReference type="InterPro" id="IPR006664">
    <property type="entry name" value="OMP_bac"/>
</dbReference>
<dbReference type="SUPFAM" id="SSF103088">
    <property type="entry name" value="OmpA-like"/>
    <property type="match status" value="1"/>
</dbReference>
<sequence>MKILKILGLLIVFVCFSTTVNAQFLKKLGKAAERAAERTLEKKVEEKSSKETEKAFDTVFNKNKGTKKRKNKKRNKDILSLPKDSENTELQNNPNTGKEELSVYSKFDFVPGDKILMTDDFSLDNMGDFPSKWNTNGTGELVTIDNEKWFKLAGKSIYIPDLPSELPEDYTVEFDMLTVVDKKTSSQAKLELWLEDNNLFNNPTNMAKVEMPLCLFISIGFIVENKVGGERVIRNAVEKDIREILLQKNHVSMAINGKRFRMWVNENKVVDVPRLVPENIISFKLHPRNVRDGIDKIFITNVKIAEGGLDLRAQLLENGKFSTTGILFSSGSDQIKPESYGVLKQIAEALVQDSTLKLNIIGHTDADGNDQQNLSLSKKRSISVKNVLVSQFKIDRNRLNTEGKGETEPVDENKTTEGKANNRRVEFVKI</sequence>
<dbReference type="RefSeq" id="WP_138950551.1">
    <property type="nucleotide sequence ID" value="NZ_CP040749.1"/>
</dbReference>
<evidence type="ECO:0000256" key="5">
    <source>
        <dbReference type="SAM" id="MobiDB-lite"/>
    </source>
</evidence>
<evidence type="ECO:0000259" key="7">
    <source>
        <dbReference type="PROSITE" id="PS51123"/>
    </source>
</evidence>
<dbReference type="KEGG" id="fbe:FF125_15145"/>
<evidence type="ECO:0000313" key="9">
    <source>
        <dbReference type="Proteomes" id="UP000306229"/>
    </source>
</evidence>
<keyword evidence="9" id="KW-1185">Reference proteome</keyword>
<dbReference type="AlphaFoldDB" id="A0A5B7TWK9"/>
<evidence type="ECO:0000256" key="2">
    <source>
        <dbReference type="ARBA" id="ARBA00023136"/>
    </source>
</evidence>
<dbReference type="Proteomes" id="UP000306229">
    <property type="component" value="Chromosome"/>
</dbReference>
<accession>A0A5B7TWK9</accession>
<dbReference type="PANTHER" id="PTHR30329">
    <property type="entry name" value="STATOR ELEMENT OF FLAGELLAR MOTOR COMPLEX"/>
    <property type="match status" value="1"/>
</dbReference>